<name>A0A427Y320_9TREE</name>
<dbReference type="AlphaFoldDB" id="A0A427Y320"/>
<proteinExistence type="predicted"/>
<evidence type="ECO:0000313" key="2">
    <source>
        <dbReference type="Proteomes" id="UP000279259"/>
    </source>
</evidence>
<accession>A0A427Y320</accession>
<evidence type="ECO:0000313" key="1">
    <source>
        <dbReference type="EMBL" id="RSH85477.1"/>
    </source>
</evidence>
<gene>
    <name evidence="1" type="ORF">EHS25_004873</name>
</gene>
<keyword evidence="2" id="KW-1185">Reference proteome</keyword>
<comment type="caution">
    <text evidence="1">The sequence shown here is derived from an EMBL/GenBank/DDBJ whole genome shotgun (WGS) entry which is preliminary data.</text>
</comment>
<reference evidence="1 2" key="1">
    <citation type="submission" date="2018-11" db="EMBL/GenBank/DDBJ databases">
        <title>Genome sequence of Saitozyma podzolica DSM 27192.</title>
        <authorList>
            <person name="Aliyu H."/>
            <person name="Gorte O."/>
            <person name="Ochsenreither K."/>
        </authorList>
    </citation>
    <scope>NUCLEOTIDE SEQUENCE [LARGE SCALE GENOMIC DNA]</scope>
    <source>
        <strain evidence="1 2">DSM 27192</strain>
    </source>
</reference>
<organism evidence="1 2">
    <name type="scientific">Saitozyma podzolica</name>
    <dbReference type="NCBI Taxonomy" id="1890683"/>
    <lineage>
        <taxon>Eukaryota</taxon>
        <taxon>Fungi</taxon>
        <taxon>Dikarya</taxon>
        <taxon>Basidiomycota</taxon>
        <taxon>Agaricomycotina</taxon>
        <taxon>Tremellomycetes</taxon>
        <taxon>Tremellales</taxon>
        <taxon>Trimorphomycetaceae</taxon>
        <taxon>Saitozyma</taxon>
    </lineage>
</organism>
<dbReference type="Proteomes" id="UP000279259">
    <property type="component" value="Unassembled WGS sequence"/>
</dbReference>
<dbReference type="EMBL" id="RSCD01000020">
    <property type="protein sequence ID" value="RSH85477.1"/>
    <property type="molecule type" value="Genomic_DNA"/>
</dbReference>
<sequence>MKLRISHEHYLPAILERLTCKAVTPVRTPLPGRFRPVPSTNEELSPAPRLPSPQVVGFILYFPPVVATTWFI</sequence>
<protein>
    <submittedName>
        <fullName evidence="1">Uncharacterized protein</fullName>
    </submittedName>
</protein>